<dbReference type="InterPro" id="IPR043502">
    <property type="entry name" value="DNA/RNA_pol_sf"/>
</dbReference>
<dbReference type="InterPro" id="IPR026960">
    <property type="entry name" value="RVT-Znf"/>
</dbReference>
<feature type="compositionally biased region" description="Polar residues" evidence="1">
    <location>
        <begin position="484"/>
        <end position="510"/>
    </location>
</feature>
<feature type="region of interest" description="Disordered" evidence="1">
    <location>
        <begin position="314"/>
        <end position="339"/>
    </location>
</feature>
<organism evidence="4">
    <name type="scientific">Fagus sylvatica</name>
    <name type="common">Beechnut</name>
    <dbReference type="NCBI Taxonomy" id="28930"/>
    <lineage>
        <taxon>Eukaryota</taxon>
        <taxon>Viridiplantae</taxon>
        <taxon>Streptophyta</taxon>
        <taxon>Embryophyta</taxon>
        <taxon>Tracheophyta</taxon>
        <taxon>Spermatophyta</taxon>
        <taxon>Magnoliopsida</taxon>
        <taxon>eudicotyledons</taxon>
        <taxon>Gunneridae</taxon>
        <taxon>Pentapetalae</taxon>
        <taxon>rosids</taxon>
        <taxon>fabids</taxon>
        <taxon>Fagales</taxon>
        <taxon>Fagaceae</taxon>
        <taxon>Fagus</taxon>
    </lineage>
</organism>
<evidence type="ECO:0008006" key="5">
    <source>
        <dbReference type="Google" id="ProtNLM"/>
    </source>
</evidence>
<dbReference type="PANTHER" id="PTHR11439">
    <property type="entry name" value="GAG-POL-RELATED RETROTRANSPOSON"/>
    <property type="match status" value="1"/>
</dbReference>
<evidence type="ECO:0000259" key="3">
    <source>
        <dbReference type="Pfam" id="PF13966"/>
    </source>
</evidence>
<feature type="domain" description="Reverse transcriptase zinc-binding" evidence="3">
    <location>
        <begin position="1"/>
        <end position="52"/>
    </location>
</feature>
<dbReference type="CDD" id="cd09272">
    <property type="entry name" value="RNase_HI_RT_Ty1"/>
    <property type="match status" value="1"/>
</dbReference>
<evidence type="ECO:0000313" key="4">
    <source>
        <dbReference type="EMBL" id="SPD26925.1"/>
    </source>
</evidence>
<feature type="domain" description="Reverse transcriptase Ty1/copia-type" evidence="2">
    <location>
        <begin position="567"/>
        <end position="625"/>
    </location>
</feature>
<evidence type="ECO:0000256" key="1">
    <source>
        <dbReference type="SAM" id="MobiDB-lite"/>
    </source>
</evidence>
<reference evidence="4" key="1">
    <citation type="submission" date="2018-02" db="EMBL/GenBank/DDBJ databases">
        <authorList>
            <person name="Cohen D.B."/>
            <person name="Kent A.D."/>
        </authorList>
    </citation>
    <scope>NUCLEOTIDE SEQUENCE</scope>
</reference>
<gene>
    <name evidence="4" type="ORF">FSB_LOCUS54807</name>
</gene>
<dbReference type="EMBL" id="OIVN01006171">
    <property type="protein sequence ID" value="SPD26925.1"/>
    <property type="molecule type" value="Genomic_DNA"/>
</dbReference>
<dbReference type="SUPFAM" id="SSF56672">
    <property type="entry name" value="DNA/RNA polymerases"/>
    <property type="match status" value="1"/>
</dbReference>
<dbReference type="InterPro" id="IPR013103">
    <property type="entry name" value="RVT_2"/>
</dbReference>
<feature type="region of interest" description="Disordered" evidence="1">
    <location>
        <begin position="413"/>
        <end position="524"/>
    </location>
</feature>
<sequence>MFLWILISNVLPTKDRIGRFIDNVDEACPPRGKDIESAIHLFCYCEFARSLWFGSIWGLKISEMQFISQRQFVEFVINPPVSLVNEQKQRNRFTPYGALLLELMWRTRNRVILEGKILSIEDLHRGLNKVFLEHLSVIEKNPKARNRQKCEWSKLEQGCIKINCDAAIGNSFSVLVIVARDWRGNLVFAHSKKAYANVPFKQTQRVSSDPPWKIIPIVKDIWNRESCIPSIKYSWISTILDAYSMIEHLNGSTQQPRQFLINEAGVQSLNPAFLIWKKKDKAFLTLLYSTLSSPVLDMVVGSTTSQEVWNRGFNGNQGYNRGRGGRNSFNRGRGGRSFGRPERPTWQICWKTGHYAIDCYHRMDFAYQGKNPPTKLAAMASASNLHHTQNSETWLTNTGSTDHITTNASNLNTPSPYQGSDQNPIPTVLDNITTFPQNQPTDTPSLPSASLLSNSQNQLPTVPISVPSHDNSLPDPLPDAIPLSTYTTEPSQLPNEPFDITSNTSLTTSQHPKKTRSKSGIHNPKLGYAAQVDYTTRKPSSYKVAAQHPQWCTAMQDEFDALQKQGTWSLVTPPPYKNILGYKWVYKLKHNLDGTIARYKARLVANGFHQQQGVDYNETFNLVIKAPTDLGTLHYFLGLQVSRTSDALHVTQSKYASDLLIKHHMVDSKPTKTPCSPNTRQSLHEGDLLSHPHGYRSIVGALHYLTFTRPDISFVVHQVCQHMAAPTSTHLTAGKRILRYIKGTLYHDIAFTPGPLSLSVFSDADWAGDPDDRRSTSGLLVYLGSNPITWSAKKQPTVSCSSTKLEYRALATASAECDNVSALAIALNPVFHARMKHIEDFHFIREQVFRKDLVVKFVSTTDQLANIFTKSLPTQEFLNLRHNLTVSLQPHLIEGDEEEDYLCYWSLSCIMVNDM</sequence>
<proteinExistence type="predicted"/>
<evidence type="ECO:0000259" key="2">
    <source>
        <dbReference type="Pfam" id="PF07727"/>
    </source>
</evidence>
<feature type="compositionally biased region" description="Low complexity" evidence="1">
    <location>
        <begin position="444"/>
        <end position="460"/>
    </location>
</feature>
<feature type="compositionally biased region" description="Polar residues" evidence="1">
    <location>
        <begin position="413"/>
        <end position="443"/>
    </location>
</feature>
<name>A0A2N9IRD6_FAGSY</name>
<feature type="compositionally biased region" description="Low complexity" evidence="1">
    <location>
        <begin position="314"/>
        <end position="331"/>
    </location>
</feature>
<accession>A0A2N9IRD6</accession>
<dbReference type="AlphaFoldDB" id="A0A2N9IRD6"/>
<protein>
    <recommendedName>
        <fullName evidence="5">Reverse transcriptase Ty1/copia-type domain-containing protein</fullName>
    </recommendedName>
</protein>
<dbReference type="PANTHER" id="PTHR11439:SF455">
    <property type="entry name" value="RLK (RECEPTOR-LIKE PROTEIN KINASE) 8, PUTATIVE-RELATED"/>
    <property type="match status" value="1"/>
</dbReference>
<dbReference type="Pfam" id="PF07727">
    <property type="entry name" value="RVT_2"/>
    <property type="match status" value="1"/>
</dbReference>
<dbReference type="Pfam" id="PF13966">
    <property type="entry name" value="zf-RVT"/>
    <property type="match status" value="1"/>
</dbReference>